<accession>A0ABV8TY16</accession>
<dbReference type="EMBL" id="JBHSDK010000014">
    <property type="protein sequence ID" value="MFC4335577.1"/>
    <property type="molecule type" value="Genomic_DNA"/>
</dbReference>
<dbReference type="GO" id="GO:0016787">
    <property type="term" value="F:hydrolase activity"/>
    <property type="evidence" value="ECO:0007669"/>
    <property type="project" value="UniProtKB-KW"/>
</dbReference>
<dbReference type="InterPro" id="IPR050570">
    <property type="entry name" value="Cell_wall_metabolism_enzyme"/>
</dbReference>
<dbReference type="Proteomes" id="UP001595823">
    <property type="component" value="Unassembled WGS sequence"/>
</dbReference>
<dbReference type="Pfam" id="PF01551">
    <property type="entry name" value="Peptidase_M23"/>
    <property type="match status" value="1"/>
</dbReference>
<keyword evidence="4" id="KW-0378">Hydrolase</keyword>
<keyword evidence="2" id="KW-1133">Transmembrane helix</keyword>
<organism evidence="4 5">
    <name type="scientific">Salininema proteolyticum</name>
    <dbReference type="NCBI Taxonomy" id="1607685"/>
    <lineage>
        <taxon>Bacteria</taxon>
        <taxon>Bacillati</taxon>
        <taxon>Actinomycetota</taxon>
        <taxon>Actinomycetes</taxon>
        <taxon>Glycomycetales</taxon>
        <taxon>Glycomycetaceae</taxon>
        <taxon>Salininema</taxon>
    </lineage>
</organism>
<feature type="region of interest" description="Disordered" evidence="1">
    <location>
        <begin position="105"/>
        <end position="148"/>
    </location>
</feature>
<dbReference type="InterPro" id="IPR011055">
    <property type="entry name" value="Dup_hybrid_motif"/>
</dbReference>
<protein>
    <submittedName>
        <fullName evidence="4">M23 family metallopeptidase</fullName>
        <ecNumber evidence="4">3.4.24.-</ecNumber>
    </submittedName>
</protein>
<dbReference type="InterPro" id="IPR016047">
    <property type="entry name" value="M23ase_b-sheet_dom"/>
</dbReference>
<sequence>MANHRENSEPKPEDTQNLRIRAILRRRHMRRDRHAWRIVAAALTAVVLTGGSVAYANTARVDQKDPQATEAYFASHKLQDRQTEEDELSEAQSILEERIQKEKAAEKAAAEKKKAEEEKKRKAEEAKKKAEEEKRKAEEEKKKAAEPNWQLPSSASISSGYGMRWGAMHNGLDFAADMGSDVNAIGGGTVTFAGVNGGFGNLVIIDHGNGIESYYGHNSAINVSVGDKVSRGDVIAQVGSTGDSTGPHIHLEVHVNGEPTEPTAWFRGKGVDV</sequence>
<keyword evidence="2" id="KW-0812">Transmembrane</keyword>
<reference evidence="5" key="1">
    <citation type="journal article" date="2019" name="Int. J. Syst. Evol. Microbiol.">
        <title>The Global Catalogue of Microorganisms (GCM) 10K type strain sequencing project: providing services to taxonomists for standard genome sequencing and annotation.</title>
        <authorList>
            <consortium name="The Broad Institute Genomics Platform"/>
            <consortium name="The Broad Institute Genome Sequencing Center for Infectious Disease"/>
            <person name="Wu L."/>
            <person name="Ma J."/>
        </authorList>
    </citation>
    <scope>NUCLEOTIDE SEQUENCE [LARGE SCALE GENOMIC DNA]</scope>
    <source>
        <strain evidence="5">IBRC-M 10908</strain>
    </source>
</reference>
<keyword evidence="2" id="KW-0472">Membrane</keyword>
<feature type="compositionally biased region" description="Basic and acidic residues" evidence="1">
    <location>
        <begin position="105"/>
        <end position="145"/>
    </location>
</feature>
<evidence type="ECO:0000256" key="1">
    <source>
        <dbReference type="SAM" id="MobiDB-lite"/>
    </source>
</evidence>
<dbReference type="EC" id="3.4.24.-" evidence="4"/>
<dbReference type="SUPFAM" id="SSF51261">
    <property type="entry name" value="Duplicated hybrid motif"/>
    <property type="match status" value="1"/>
</dbReference>
<dbReference type="Gene3D" id="2.70.70.10">
    <property type="entry name" value="Glucose Permease (Domain IIA)"/>
    <property type="match status" value="1"/>
</dbReference>
<evidence type="ECO:0000313" key="4">
    <source>
        <dbReference type="EMBL" id="MFC4335577.1"/>
    </source>
</evidence>
<name>A0ABV8TY16_9ACTN</name>
<gene>
    <name evidence="4" type="ORF">ACFPET_10240</name>
</gene>
<keyword evidence="5" id="KW-1185">Reference proteome</keyword>
<evidence type="ECO:0000256" key="2">
    <source>
        <dbReference type="SAM" id="Phobius"/>
    </source>
</evidence>
<feature type="transmembrane region" description="Helical" evidence="2">
    <location>
        <begin position="35"/>
        <end position="56"/>
    </location>
</feature>
<comment type="caution">
    <text evidence="4">The sequence shown here is derived from an EMBL/GenBank/DDBJ whole genome shotgun (WGS) entry which is preliminary data.</text>
</comment>
<dbReference type="CDD" id="cd12797">
    <property type="entry name" value="M23_peptidase"/>
    <property type="match status" value="1"/>
</dbReference>
<proteinExistence type="predicted"/>
<dbReference type="PANTHER" id="PTHR21666">
    <property type="entry name" value="PEPTIDASE-RELATED"/>
    <property type="match status" value="1"/>
</dbReference>
<dbReference type="PANTHER" id="PTHR21666:SF270">
    <property type="entry name" value="MUREIN HYDROLASE ACTIVATOR ENVC"/>
    <property type="match status" value="1"/>
</dbReference>
<evidence type="ECO:0000313" key="5">
    <source>
        <dbReference type="Proteomes" id="UP001595823"/>
    </source>
</evidence>
<evidence type="ECO:0000259" key="3">
    <source>
        <dbReference type="Pfam" id="PF01551"/>
    </source>
</evidence>
<feature type="domain" description="M23ase beta-sheet core" evidence="3">
    <location>
        <begin position="168"/>
        <end position="262"/>
    </location>
</feature>
<dbReference type="RefSeq" id="WP_380620582.1">
    <property type="nucleotide sequence ID" value="NZ_JBHSDK010000014.1"/>
</dbReference>